<organism evidence="10 11">
    <name type="scientific">Bremerella cremea</name>
    <dbReference type="NCBI Taxonomy" id="1031537"/>
    <lineage>
        <taxon>Bacteria</taxon>
        <taxon>Pseudomonadati</taxon>
        <taxon>Planctomycetota</taxon>
        <taxon>Planctomycetia</taxon>
        <taxon>Pirellulales</taxon>
        <taxon>Pirellulaceae</taxon>
        <taxon>Bremerella</taxon>
    </lineage>
</organism>
<dbReference type="Gene3D" id="2.60.120.560">
    <property type="entry name" value="Exo-inulinase, domain 1"/>
    <property type="match status" value="1"/>
</dbReference>
<dbReference type="EC" id="2.7.11.1" evidence="1"/>
<feature type="compositionally biased region" description="Polar residues" evidence="7">
    <location>
        <begin position="829"/>
        <end position="846"/>
    </location>
</feature>
<keyword evidence="8" id="KW-0472">Membrane</keyword>
<feature type="domain" description="Protein kinase" evidence="9">
    <location>
        <begin position="95"/>
        <end position="360"/>
    </location>
</feature>
<gene>
    <name evidence="10" type="ORF">DTL42_06760</name>
</gene>
<dbReference type="PANTHER" id="PTHR43289">
    <property type="entry name" value="MITOGEN-ACTIVATED PROTEIN KINASE KINASE KINASE 20-RELATED"/>
    <property type="match status" value="1"/>
</dbReference>
<protein>
    <recommendedName>
        <fullName evidence="1">non-specific serine/threonine protein kinase</fullName>
        <ecNumber evidence="1">2.7.11.1</ecNumber>
    </recommendedName>
</protein>
<dbReference type="Gene3D" id="1.10.510.10">
    <property type="entry name" value="Transferase(Phosphotransferase) domain 1"/>
    <property type="match status" value="1"/>
</dbReference>
<feature type="region of interest" description="Disordered" evidence="7">
    <location>
        <begin position="554"/>
        <end position="592"/>
    </location>
</feature>
<evidence type="ECO:0000256" key="5">
    <source>
        <dbReference type="ARBA" id="ARBA00022777"/>
    </source>
</evidence>
<feature type="transmembrane region" description="Helical" evidence="8">
    <location>
        <begin position="448"/>
        <end position="468"/>
    </location>
</feature>
<dbReference type="PROSITE" id="PS50011">
    <property type="entry name" value="PROTEIN_KINASE_DOM"/>
    <property type="match status" value="1"/>
</dbReference>
<dbReference type="Gene3D" id="3.30.200.20">
    <property type="entry name" value="Phosphorylase Kinase, domain 1"/>
    <property type="match status" value="1"/>
</dbReference>
<evidence type="ECO:0000256" key="6">
    <source>
        <dbReference type="ARBA" id="ARBA00022840"/>
    </source>
</evidence>
<dbReference type="InterPro" id="IPR008271">
    <property type="entry name" value="Ser/Thr_kinase_AS"/>
</dbReference>
<feature type="region of interest" description="Disordered" evidence="7">
    <location>
        <begin position="44"/>
        <end position="82"/>
    </location>
</feature>
<name>A0A368KWU6_9BACT</name>
<evidence type="ECO:0000256" key="4">
    <source>
        <dbReference type="ARBA" id="ARBA00022741"/>
    </source>
</evidence>
<accession>A0A368KWU6</accession>
<feature type="compositionally biased region" description="Polar residues" evidence="7">
    <location>
        <begin position="800"/>
        <end position="822"/>
    </location>
</feature>
<keyword evidence="2 10" id="KW-0723">Serine/threonine-protein kinase</keyword>
<dbReference type="SMART" id="SM00220">
    <property type="entry name" value="S_TKc"/>
    <property type="match status" value="1"/>
</dbReference>
<keyword evidence="4" id="KW-0547">Nucleotide-binding</keyword>
<feature type="region of interest" description="Disordered" evidence="7">
    <location>
        <begin position="797"/>
        <end position="846"/>
    </location>
</feature>
<dbReference type="SUPFAM" id="SSF56112">
    <property type="entry name" value="Protein kinase-like (PK-like)"/>
    <property type="match status" value="1"/>
</dbReference>
<reference evidence="10 11" key="1">
    <citation type="submission" date="2018-07" db="EMBL/GenBank/DDBJ databases">
        <title>Comparative genomes isolates from brazilian mangrove.</title>
        <authorList>
            <person name="De Araujo J.E."/>
            <person name="Taketani R.G."/>
            <person name="Silva M.C.P."/>
            <person name="Lourenco M.V."/>
            <person name="Oliveira V.M."/>
            <person name="Andreote F.D."/>
        </authorList>
    </citation>
    <scope>NUCLEOTIDE SEQUENCE [LARGE SCALE GENOMIC DNA]</scope>
    <source>
        <strain evidence="10 11">HEX PRIS-MGV</strain>
    </source>
</reference>
<evidence type="ECO:0000256" key="8">
    <source>
        <dbReference type="SAM" id="Phobius"/>
    </source>
</evidence>
<dbReference type="Gene3D" id="2.60.120.260">
    <property type="entry name" value="Galactose-binding domain-like"/>
    <property type="match status" value="1"/>
</dbReference>
<dbReference type="Proteomes" id="UP000253562">
    <property type="component" value="Unassembled WGS sequence"/>
</dbReference>
<evidence type="ECO:0000256" key="1">
    <source>
        <dbReference type="ARBA" id="ARBA00012513"/>
    </source>
</evidence>
<feature type="compositionally biased region" description="Polar residues" evidence="7">
    <location>
        <begin position="45"/>
        <end position="57"/>
    </location>
</feature>
<keyword evidence="3" id="KW-0808">Transferase</keyword>
<dbReference type="PANTHER" id="PTHR43289:SF6">
    <property type="entry name" value="SERINE_THREONINE-PROTEIN KINASE NEKL-3"/>
    <property type="match status" value="1"/>
</dbReference>
<evidence type="ECO:0000256" key="3">
    <source>
        <dbReference type="ARBA" id="ARBA00022679"/>
    </source>
</evidence>
<evidence type="ECO:0000313" key="10">
    <source>
        <dbReference type="EMBL" id="RCS54816.1"/>
    </source>
</evidence>
<dbReference type="EMBL" id="QPEX01000010">
    <property type="protein sequence ID" value="RCS54816.1"/>
    <property type="molecule type" value="Genomic_DNA"/>
</dbReference>
<sequence length="1135" mass="125441">MAKRRKVDKQMLLDFVHGKLDAAMAEKVAAFVEKHPKLQDRVATLRQQMQEGQPRQTQTDDDSPAENKPPKPRTRRVRSAPKVEIPAELAQCSDYEILKHLGQGGMGIVYLAKNLAMGRLEVIKVLNSTLYAKDSAKQRFVNEIQSGGRLNHPTIVTFYRVVPLDNHLAFAMEYVDGSCLQQYIKANHPISVEVACALGQQIAAALQHAHENGLVHRDLKPANVMVFLQDGELRVKVLDFGLAKAMTEAAPSGLTRDGATLGTPEYMAPEQIVNAASADIRSDIYSLGCTLYHVLTGSQPFVGTLYEVMMAQTQKNAPAVNLVRPDVPEALAAVVARMMAKDPADRFQTPREVQQTLRMLANGIPPLAPPPNQEAFFETPDSSLTSAASIGPISQNGSSILSLNEESQSPDSHAPEALPVPSQTRLRETMPNQLTSWPRRLSRNVAKYAILISLAFVLLFGWSLWSLFKSAPADGLLVVRNLPPDAQIKADGKHLSHGKYSKPNEFQASLPHGQHQVEILVNGIVVQSKEVLLKQDMVSEIHYQPPPDFILNSPTLQTDRPDNSVIPSRPSIPDQIVAKQPSPPQETPPPPPRIPAVTEIGSFYPYRKIAADQPDNWHPLFENRQVTPSLASLQRDDQQGIRVNRLNDLLGTADTAKRLLLSNSPVTNAHIRILYRQLTATGKASLLVNCQSLGNGKFKGYSLPIAGDSVGYVNLHLPSDPTETPIGKFAHWQISRNNWHTVDLVIQGNKAQFWLDGKATFAFTDVSSPLGRIGLYREPGIEVRSLRYRPLDGSIRFNGIPSQDSTRAAQPSNKRPTPTNSAMDIATKPSDSATTQPSSDPSTDLETTPQALMIEQQLNARIASYHNQLSSHLRSLETYLKQEETKANSSGGSGGMRRTAELLQFRDNFASTMVVDPNVMSQLSSPPPDVPQLISACENAIAQYKVIGAVNRANRLRQELEYFKNYYPVPLLDELLGSELVENGSFETTDVNGVPLPWKAASGDWEVEPHQHPSDLGKRYLIANGTKDGEISQIIDFSRTAITSDYFLLSGMLKNDDPKYVQAKLRITYLKDREGPTILAYESSLPQNNAWAPVALLVPIPQYARFARISLISDRKRSSKYFARFDNISFRPLTK</sequence>
<evidence type="ECO:0000313" key="11">
    <source>
        <dbReference type="Proteomes" id="UP000253562"/>
    </source>
</evidence>
<dbReference type="GO" id="GO:0004674">
    <property type="term" value="F:protein serine/threonine kinase activity"/>
    <property type="evidence" value="ECO:0007669"/>
    <property type="project" value="UniProtKB-KW"/>
</dbReference>
<feature type="compositionally biased region" description="Basic residues" evidence="7">
    <location>
        <begin position="70"/>
        <end position="79"/>
    </location>
</feature>
<evidence type="ECO:0000256" key="7">
    <source>
        <dbReference type="SAM" id="MobiDB-lite"/>
    </source>
</evidence>
<evidence type="ECO:0000259" key="9">
    <source>
        <dbReference type="PROSITE" id="PS50011"/>
    </source>
</evidence>
<feature type="region of interest" description="Disordered" evidence="7">
    <location>
        <begin position="403"/>
        <end position="426"/>
    </location>
</feature>
<keyword evidence="8" id="KW-0812">Transmembrane</keyword>
<proteinExistence type="predicted"/>
<dbReference type="AlphaFoldDB" id="A0A368KWU6"/>
<dbReference type="InterPro" id="IPR011009">
    <property type="entry name" value="Kinase-like_dom_sf"/>
</dbReference>
<dbReference type="GO" id="GO:0005524">
    <property type="term" value="F:ATP binding"/>
    <property type="evidence" value="ECO:0007669"/>
    <property type="project" value="UniProtKB-KW"/>
</dbReference>
<keyword evidence="5 10" id="KW-0418">Kinase</keyword>
<dbReference type="InterPro" id="IPR000719">
    <property type="entry name" value="Prot_kinase_dom"/>
</dbReference>
<comment type="caution">
    <text evidence="10">The sequence shown here is derived from an EMBL/GenBank/DDBJ whole genome shotgun (WGS) entry which is preliminary data.</text>
</comment>
<keyword evidence="6" id="KW-0067">ATP-binding</keyword>
<dbReference type="Pfam" id="PF00069">
    <property type="entry name" value="Pkinase"/>
    <property type="match status" value="1"/>
</dbReference>
<feature type="compositionally biased region" description="Pro residues" evidence="7">
    <location>
        <begin position="581"/>
        <end position="592"/>
    </location>
</feature>
<keyword evidence="8" id="KW-1133">Transmembrane helix</keyword>
<evidence type="ECO:0000256" key="2">
    <source>
        <dbReference type="ARBA" id="ARBA00022527"/>
    </source>
</evidence>
<dbReference type="PROSITE" id="PS00108">
    <property type="entry name" value="PROTEIN_KINASE_ST"/>
    <property type="match status" value="1"/>
</dbReference>
<dbReference type="CDD" id="cd14014">
    <property type="entry name" value="STKc_PknB_like"/>
    <property type="match status" value="1"/>
</dbReference>
<dbReference type="FunFam" id="1.10.510.10:FF:000021">
    <property type="entry name" value="Serine/threonine protein kinase"/>
    <property type="match status" value="1"/>
</dbReference>